<sequence>MRIGFLLIGIERIHHLKEYNSQCVKDCLHPDKLCRFVPTGMSWRTIIAQHNKPMIFWEKVITIHNLSTIHAQREHPFPQLHTQYLVVDISQIGYILCLLF</sequence>
<comment type="caution">
    <text evidence="1">The sequence shown here is derived from an EMBL/GenBank/DDBJ whole genome shotgun (WGS) entry which is preliminary data.</text>
</comment>
<accession>A0A7Z0VJI5</accession>
<keyword evidence="2" id="KW-1185">Reference proteome</keyword>
<gene>
    <name evidence="1" type="ORF">CODIS_30490</name>
</gene>
<protein>
    <submittedName>
        <fullName evidence="1">Uncharacterized protein</fullName>
    </submittedName>
</protein>
<dbReference type="Proteomes" id="UP000094769">
    <property type="component" value="Unassembled WGS sequence"/>
</dbReference>
<name>A0A7Z0VJI5_9GAMM</name>
<evidence type="ECO:0000313" key="1">
    <source>
        <dbReference type="EMBL" id="ODJ86730.1"/>
    </source>
</evidence>
<evidence type="ECO:0000313" key="2">
    <source>
        <dbReference type="Proteomes" id="UP000094769"/>
    </source>
</evidence>
<proteinExistence type="predicted"/>
<reference evidence="1 2" key="1">
    <citation type="submission" date="2016-06" db="EMBL/GenBank/DDBJ databases">
        <title>Genome sequence of endosymbiont of Candidatus Endolucinida thiodiazotropha.</title>
        <authorList>
            <person name="Poehlein A."/>
            <person name="Koenig S."/>
            <person name="Heiden S.E."/>
            <person name="Thuermer A."/>
            <person name="Voget S."/>
            <person name="Daniel R."/>
            <person name="Markert S."/>
            <person name="Gros O."/>
            <person name="Schweder T."/>
        </authorList>
    </citation>
    <scope>NUCLEOTIDE SEQUENCE [LARGE SCALE GENOMIC DNA]</scope>
    <source>
        <strain evidence="1 2">COS</strain>
    </source>
</reference>
<dbReference type="AlphaFoldDB" id="A0A7Z0VJI5"/>
<organism evidence="1 2">
    <name type="scientific">Candidatus Thiodiazotropha endolucinida</name>
    <dbReference type="NCBI Taxonomy" id="1655433"/>
    <lineage>
        <taxon>Bacteria</taxon>
        <taxon>Pseudomonadati</taxon>
        <taxon>Pseudomonadota</taxon>
        <taxon>Gammaproteobacteria</taxon>
        <taxon>Chromatiales</taxon>
        <taxon>Sedimenticolaceae</taxon>
        <taxon>Candidatus Thiodiazotropha</taxon>
    </lineage>
</organism>
<dbReference type="EMBL" id="MARB01000018">
    <property type="protein sequence ID" value="ODJ86730.1"/>
    <property type="molecule type" value="Genomic_DNA"/>
</dbReference>